<dbReference type="RefSeq" id="WP_022939597.1">
    <property type="nucleotide sequence ID" value="NZ_CABKRQ010000011.1"/>
</dbReference>
<organism evidence="3 4">
    <name type="scientific">Dielma fastidiosa</name>
    <dbReference type="NCBI Taxonomy" id="1034346"/>
    <lineage>
        <taxon>Bacteria</taxon>
        <taxon>Bacillati</taxon>
        <taxon>Bacillota</taxon>
        <taxon>Erysipelotrichia</taxon>
        <taxon>Erysipelotrichales</taxon>
        <taxon>Erysipelotrichaceae</taxon>
        <taxon>Dielma</taxon>
    </lineage>
</organism>
<feature type="domain" description="Peptidase S55" evidence="2">
    <location>
        <begin position="102"/>
        <end position="333"/>
    </location>
</feature>
<dbReference type="OrthoDB" id="9765242at2"/>
<protein>
    <submittedName>
        <fullName evidence="3">Stage IV sporulation protein B</fullName>
    </submittedName>
</protein>
<feature type="chain" id="PRO_5016388606" evidence="1">
    <location>
        <begin position="22"/>
        <end position="333"/>
    </location>
</feature>
<dbReference type="Gene3D" id="2.30.42.10">
    <property type="match status" value="1"/>
</dbReference>
<dbReference type="InterPro" id="IPR036034">
    <property type="entry name" value="PDZ_sf"/>
</dbReference>
<name>A0A318KF87_9FIRM</name>
<evidence type="ECO:0000256" key="1">
    <source>
        <dbReference type="SAM" id="SignalP"/>
    </source>
</evidence>
<dbReference type="SUPFAM" id="SSF50156">
    <property type="entry name" value="PDZ domain-like"/>
    <property type="match status" value="1"/>
</dbReference>
<dbReference type="Pfam" id="PF05580">
    <property type="entry name" value="Peptidase_S55"/>
    <property type="match status" value="1"/>
</dbReference>
<dbReference type="STRING" id="1034346.GCA_000313565_03319"/>
<sequence length="333" mass="36548">MKKLLALSLSLYLCTTLQLSAKEVQLGGDTIGIQITYDGVMITGTYTLEIDGMNYNPADQDIRPKDLIQAVNGETVTTIKELSRQLGLAAEHKEAELTILRDGETIKRKLLIQMINSQIRTGLLIKDETLGIGTLTYIDEQTQTFASLGHEIIDADTKESIQADSGTIYESQVQSIRKAKNAQAGEKNAKIDFEQPLGIITKVNRYGVFGEIVGSSSQPLIQTGTQQDIHLGEASIFTVLHDDVIEEIKINITKINQQDNQDIKGIEFDVIDDHCINVSNGIVQGMSGSPIVQDDLLVGAVTHVATSKPQKGYGIFIEWLLMESENETTNVDN</sequence>
<accession>A0A318KF87</accession>
<dbReference type="InterPro" id="IPR008763">
    <property type="entry name" value="Peptidase_S55"/>
</dbReference>
<dbReference type="EMBL" id="QJKH01000013">
    <property type="protein sequence ID" value="PXX76814.1"/>
    <property type="molecule type" value="Genomic_DNA"/>
</dbReference>
<dbReference type="AlphaFoldDB" id="A0A318KF87"/>
<keyword evidence="1" id="KW-0732">Signal</keyword>
<dbReference type="PROSITE" id="PS51494">
    <property type="entry name" value="SPOIVB"/>
    <property type="match status" value="1"/>
</dbReference>
<evidence type="ECO:0000259" key="2">
    <source>
        <dbReference type="PROSITE" id="PS51494"/>
    </source>
</evidence>
<evidence type="ECO:0000313" key="4">
    <source>
        <dbReference type="Proteomes" id="UP000247612"/>
    </source>
</evidence>
<comment type="caution">
    <text evidence="3">The sequence shown here is derived from an EMBL/GenBank/DDBJ whole genome shotgun (WGS) entry which is preliminary data.</text>
</comment>
<feature type="signal peptide" evidence="1">
    <location>
        <begin position="1"/>
        <end position="21"/>
    </location>
</feature>
<reference evidence="3 4" key="1">
    <citation type="submission" date="2018-05" db="EMBL/GenBank/DDBJ databases">
        <title>Genomic Encyclopedia of Type Strains, Phase IV (KMG-IV): sequencing the most valuable type-strain genomes for metagenomic binning, comparative biology and taxonomic classification.</title>
        <authorList>
            <person name="Goeker M."/>
        </authorList>
    </citation>
    <scope>NUCLEOTIDE SEQUENCE [LARGE SCALE GENOMIC DNA]</scope>
    <source>
        <strain evidence="3 4">JC118</strain>
    </source>
</reference>
<proteinExistence type="predicted"/>
<gene>
    <name evidence="3" type="ORF">DES51_1138</name>
</gene>
<dbReference type="Proteomes" id="UP000247612">
    <property type="component" value="Unassembled WGS sequence"/>
</dbReference>
<evidence type="ECO:0000313" key="3">
    <source>
        <dbReference type="EMBL" id="PXX76814.1"/>
    </source>
</evidence>
<keyword evidence="4" id="KW-1185">Reference proteome</keyword>